<evidence type="ECO:0000259" key="3">
    <source>
        <dbReference type="PROSITE" id="PS51186"/>
    </source>
</evidence>
<dbReference type="InterPro" id="IPR051016">
    <property type="entry name" value="Diverse_Substrate_AcTransf"/>
</dbReference>
<dbReference type="PANTHER" id="PTHR10545:SF29">
    <property type="entry name" value="GH14572P-RELATED"/>
    <property type="match status" value="1"/>
</dbReference>
<dbReference type="Pfam" id="PF00583">
    <property type="entry name" value="Acetyltransf_1"/>
    <property type="match status" value="1"/>
</dbReference>
<gene>
    <name evidence="4" type="ORF">IAC74_00460</name>
</gene>
<dbReference type="PROSITE" id="PS51186">
    <property type="entry name" value="GNAT"/>
    <property type="match status" value="1"/>
</dbReference>
<feature type="domain" description="N-acetyltransferase" evidence="3">
    <location>
        <begin position="1"/>
        <end position="147"/>
    </location>
</feature>
<dbReference type="InterPro" id="IPR000182">
    <property type="entry name" value="GNAT_dom"/>
</dbReference>
<dbReference type="CDD" id="cd04301">
    <property type="entry name" value="NAT_SF"/>
    <property type="match status" value="1"/>
</dbReference>
<evidence type="ECO:0000256" key="1">
    <source>
        <dbReference type="ARBA" id="ARBA00022679"/>
    </source>
</evidence>
<reference evidence="4" key="1">
    <citation type="submission" date="2020-10" db="EMBL/GenBank/DDBJ databases">
        <authorList>
            <person name="Gilroy R."/>
        </authorList>
    </citation>
    <scope>NUCLEOTIDE SEQUENCE</scope>
    <source>
        <strain evidence="4">4920</strain>
    </source>
</reference>
<evidence type="ECO:0000256" key="2">
    <source>
        <dbReference type="ARBA" id="ARBA00023315"/>
    </source>
</evidence>
<keyword evidence="1" id="KW-0808">Transferase</keyword>
<dbReference type="AlphaFoldDB" id="A0A9D1NG16"/>
<name>A0A9D1NG16_9FIRM</name>
<reference evidence="4" key="2">
    <citation type="journal article" date="2021" name="PeerJ">
        <title>Extensive microbial diversity within the chicken gut microbiome revealed by metagenomics and culture.</title>
        <authorList>
            <person name="Gilroy R."/>
            <person name="Ravi A."/>
            <person name="Getino M."/>
            <person name="Pursley I."/>
            <person name="Horton D.L."/>
            <person name="Alikhan N.F."/>
            <person name="Baker D."/>
            <person name="Gharbi K."/>
            <person name="Hall N."/>
            <person name="Watson M."/>
            <person name="Adriaenssens E.M."/>
            <person name="Foster-Nyarko E."/>
            <person name="Jarju S."/>
            <person name="Secka A."/>
            <person name="Antonio M."/>
            <person name="Oren A."/>
            <person name="Chaudhuri R.R."/>
            <person name="La Ragione R."/>
            <person name="Hildebrand F."/>
            <person name="Pallen M.J."/>
        </authorList>
    </citation>
    <scope>NUCLEOTIDE SEQUENCE</scope>
    <source>
        <strain evidence="4">4920</strain>
    </source>
</reference>
<evidence type="ECO:0000313" key="5">
    <source>
        <dbReference type="Proteomes" id="UP000886743"/>
    </source>
</evidence>
<protein>
    <submittedName>
        <fullName evidence="4">GNAT family N-acetyltransferase</fullName>
    </submittedName>
</protein>
<keyword evidence="2" id="KW-0012">Acyltransferase</keyword>
<sequence length="147" mass="17018">MAIRKLQPHDRERFFALLDRFYHSSAVLHAVPVNNYTITFTRCIENDPYTACYVYEEDDIIKGYALLSFTYSNEVGGLVVLVEELYVPDDFRGQGIGSKLLGYVHETYHDTAKRFRLEVTRSNAGAIKLYERLGYSLLDYLQMTKDV</sequence>
<dbReference type="InterPro" id="IPR016181">
    <property type="entry name" value="Acyl_CoA_acyltransferase"/>
</dbReference>
<evidence type="ECO:0000313" key="4">
    <source>
        <dbReference type="EMBL" id="HIV02014.1"/>
    </source>
</evidence>
<proteinExistence type="predicted"/>
<dbReference type="SUPFAM" id="SSF55729">
    <property type="entry name" value="Acyl-CoA N-acyltransferases (Nat)"/>
    <property type="match status" value="1"/>
</dbReference>
<comment type="caution">
    <text evidence="4">The sequence shown here is derived from an EMBL/GenBank/DDBJ whole genome shotgun (WGS) entry which is preliminary data.</text>
</comment>
<organism evidence="4 5">
    <name type="scientific">Candidatus Aphodoplasma excrementigallinarum</name>
    <dbReference type="NCBI Taxonomy" id="2840673"/>
    <lineage>
        <taxon>Bacteria</taxon>
        <taxon>Bacillati</taxon>
        <taxon>Bacillota</taxon>
        <taxon>Clostridia</taxon>
        <taxon>Eubacteriales</taxon>
        <taxon>Candidatus Aphodoplasma</taxon>
    </lineage>
</organism>
<dbReference type="GO" id="GO:0008080">
    <property type="term" value="F:N-acetyltransferase activity"/>
    <property type="evidence" value="ECO:0007669"/>
    <property type="project" value="TreeGrafter"/>
</dbReference>
<dbReference type="Proteomes" id="UP000886743">
    <property type="component" value="Unassembled WGS sequence"/>
</dbReference>
<dbReference type="EMBL" id="DVOF01000009">
    <property type="protein sequence ID" value="HIV02014.1"/>
    <property type="molecule type" value="Genomic_DNA"/>
</dbReference>
<accession>A0A9D1NG16</accession>
<dbReference type="PANTHER" id="PTHR10545">
    <property type="entry name" value="DIAMINE N-ACETYLTRANSFERASE"/>
    <property type="match status" value="1"/>
</dbReference>
<dbReference type="Gene3D" id="3.40.630.30">
    <property type="match status" value="1"/>
</dbReference>